<comment type="caution">
    <text evidence="1">The sequence shown here is derived from an EMBL/GenBank/DDBJ whole genome shotgun (WGS) entry which is preliminary data.</text>
</comment>
<evidence type="ECO:0000313" key="1">
    <source>
        <dbReference type="EMBL" id="MFD0861979.1"/>
    </source>
</evidence>
<accession>A0ABW3CYT0</accession>
<dbReference type="SUPFAM" id="SSF109854">
    <property type="entry name" value="DinB/YfiT-like putative metalloenzymes"/>
    <property type="match status" value="1"/>
</dbReference>
<protein>
    <submittedName>
        <fullName evidence="1">DinB family protein</fullName>
    </submittedName>
</protein>
<dbReference type="EMBL" id="JBHTJH010000004">
    <property type="protein sequence ID" value="MFD0861979.1"/>
    <property type="molecule type" value="Genomic_DNA"/>
</dbReference>
<name>A0ABW3CYT0_9FLAO</name>
<organism evidence="1 2">
    <name type="scientific">Sungkyunkwania multivorans</name>
    <dbReference type="NCBI Taxonomy" id="1173618"/>
    <lineage>
        <taxon>Bacteria</taxon>
        <taxon>Pseudomonadati</taxon>
        <taxon>Bacteroidota</taxon>
        <taxon>Flavobacteriia</taxon>
        <taxon>Flavobacteriales</taxon>
        <taxon>Flavobacteriaceae</taxon>
        <taxon>Sungkyunkwania</taxon>
    </lineage>
</organism>
<dbReference type="RefSeq" id="WP_386406023.1">
    <property type="nucleotide sequence ID" value="NZ_JBHTJH010000004.1"/>
</dbReference>
<proteinExistence type="predicted"/>
<reference evidence="2" key="1">
    <citation type="journal article" date="2019" name="Int. J. Syst. Evol. Microbiol.">
        <title>The Global Catalogue of Microorganisms (GCM) 10K type strain sequencing project: providing services to taxonomists for standard genome sequencing and annotation.</title>
        <authorList>
            <consortium name="The Broad Institute Genomics Platform"/>
            <consortium name="The Broad Institute Genome Sequencing Center for Infectious Disease"/>
            <person name="Wu L."/>
            <person name="Ma J."/>
        </authorList>
    </citation>
    <scope>NUCLEOTIDE SEQUENCE [LARGE SCALE GENOMIC DNA]</scope>
    <source>
        <strain evidence="2">CCUG 62952</strain>
    </source>
</reference>
<dbReference type="Gene3D" id="1.20.120.450">
    <property type="entry name" value="dinb family like domain"/>
    <property type="match status" value="1"/>
</dbReference>
<sequence length="170" mass="19217">MEAQIIEEFKQNAIYRLDESTRMIKRALSEIGEAGVWVRPNHVSNSIGNLILHLCGNIGQYAIASLGELPDDRDRDAEFNAMEGLVKDELFEKLDEIVNKAKATIQYATAEQLTKKREVQGFTFSGIGIVMHVVEHYSYHTGQIAFWVKQLVAKDLGFYDGVDLNIKNKN</sequence>
<dbReference type="Pfam" id="PF07609">
    <property type="entry name" value="DUF1572"/>
    <property type="match status" value="1"/>
</dbReference>
<evidence type="ECO:0000313" key="2">
    <source>
        <dbReference type="Proteomes" id="UP001596978"/>
    </source>
</evidence>
<dbReference type="Proteomes" id="UP001596978">
    <property type="component" value="Unassembled WGS sequence"/>
</dbReference>
<dbReference type="InterPro" id="IPR011466">
    <property type="entry name" value="DUF1572"/>
</dbReference>
<gene>
    <name evidence="1" type="ORF">ACFQ1M_07155</name>
</gene>
<keyword evidence="2" id="KW-1185">Reference proteome</keyword>
<dbReference type="InterPro" id="IPR034660">
    <property type="entry name" value="DinB/YfiT-like"/>
</dbReference>